<proteinExistence type="predicted"/>
<dbReference type="EMBL" id="CP056065">
    <property type="protein sequence ID" value="UKJ88352.1"/>
    <property type="molecule type" value="Genomic_DNA"/>
</dbReference>
<dbReference type="AlphaFoldDB" id="A0A976M4N9"/>
<evidence type="ECO:0000313" key="1">
    <source>
        <dbReference type="EMBL" id="UKJ88352.1"/>
    </source>
</evidence>
<name>A0A976M4N9_THEOR</name>
<accession>A0A976M4N9</accession>
<protein>
    <submittedName>
        <fullName evidence="1">Uncharacterized protein</fullName>
    </submittedName>
</protein>
<evidence type="ECO:0000313" key="2">
    <source>
        <dbReference type="Proteomes" id="UP000244803"/>
    </source>
</evidence>
<sequence length="246" mass="28001">MDNDLKNKATLIFNGLNRYLNLLNYKPPDHLKSNFFGSSNFFDSASYCPDSKHKHSYDKLLSSISHDFDFDVNVNTILADILYDADSIGLDTRTSLSYFNKVEAADSLITSQESEPLEEILSSENEENAVSTEKYELISNLSSDKGNESDDKVLVGSADSNFVNYTYWSVETGDNVSTTSKPVYFSEKKCTVSLLQEAEAFVASVFWHSHNSFKHTPRHLLFHVTQIANRAFFDPDYRKYLQLNYV</sequence>
<dbReference type="OrthoDB" id="372835at2759"/>
<organism evidence="1 2">
    <name type="scientific">Theileria orientalis</name>
    <dbReference type="NCBI Taxonomy" id="68886"/>
    <lineage>
        <taxon>Eukaryota</taxon>
        <taxon>Sar</taxon>
        <taxon>Alveolata</taxon>
        <taxon>Apicomplexa</taxon>
        <taxon>Aconoidasida</taxon>
        <taxon>Piroplasmida</taxon>
        <taxon>Theileriidae</taxon>
        <taxon>Theileria</taxon>
    </lineage>
</organism>
<dbReference type="Proteomes" id="UP000244803">
    <property type="component" value="Chromosome 1"/>
</dbReference>
<reference evidence="1" key="1">
    <citation type="submission" date="2022-07" db="EMBL/GenBank/DDBJ databases">
        <title>Evaluation of T. orientalis genome assembly methods using nanopore sequencing and analysis of variation between genomes.</title>
        <authorList>
            <person name="Yam J."/>
            <person name="Micallef M.L."/>
            <person name="Liu M."/>
            <person name="Djordjevic S.P."/>
            <person name="Bogema D.R."/>
            <person name="Jenkins C."/>
        </authorList>
    </citation>
    <scope>NUCLEOTIDE SEQUENCE</scope>
    <source>
        <strain evidence="1">Fish Creek</strain>
    </source>
</reference>
<gene>
    <name evidence="1" type="ORF">MACJ_000796</name>
</gene>